<sequence>MCRPPTVHLVGLSRRPAQARPEALDFNVCSLWVPSTQACKARKNKWDVAVRRAYGAERTL</sequence>
<proteinExistence type="predicted"/>
<gene>
    <name evidence="1" type="ORF">PHACADRAFT_246143</name>
</gene>
<dbReference type="RefSeq" id="XP_007389743.1">
    <property type="nucleotide sequence ID" value="XM_007389681.1"/>
</dbReference>
<dbReference type="InParanoid" id="K5XBD2"/>
<dbReference type="Proteomes" id="UP000008370">
    <property type="component" value="Unassembled WGS sequence"/>
</dbReference>
<evidence type="ECO:0000313" key="1">
    <source>
        <dbReference type="EMBL" id="EKM60272.1"/>
    </source>
</evidence>
<organism evidence="1 2">
    <name type="scientific">Phanerochaete carnosa (strain HHB-10118-sp)</name>
    <name type="common">White-rot fungus</name>
    <name type="synonym">Peniophora carnosa</name>
    <dbReference type="NCBI Taxonomy" id="650164"/>
    <lineage>
        <taxon>Eukaryota</taxon>
        <taxon>Fungi</taxon>
        <taxon>Dikarya</taxon>
        <taxon>Basidiomycota</taxon>
        <taxon>Agaricomycotina</taxon>
        <taxon>Agaricomycetes</taxon>
        <taxon>Polyporales</taxon>
        <taxon>Phanerochaetaceae</taxon>
        <taxon>Phanerochaete</taxon>
    </lineage>
</organism>
<dbReference type="AlphaFoldDB" id="K5XBD2"/>
<dbReference type="EMBL" id="JH930468">
    <property type="protein sequence ID" value="EKM60272.1"/>
    <property type="molecule type" value="Genomic_DNA"/>
</dbReference>
<evidence type="ECO:0000313" key="2">
    <source>
        <dbReference type="Proteomes" id="UP000008370"/>
    </source>
</evidence>
<dbReference type="HOGENOM" id="CLU_2942537_0_0_1"/>
<dbReference type="KEGG" id="pco:PHACADRAFT_246143"/>
<protein>
    <submittedName>
        <fullName evidence="1">Uncharacterized protein</fullName>
    </submittedName>
</protein>
<name>K5XBD2_PHACS</name>
<keyword evidence="2" id="KW-1185">Reference proteome</keyword>
<reference evidence="1 2" key="1">
    <citation type="journal article" date="2012" name="BMC Genomics">
        <title>Comparative genomics of the white-rot fungi, Phanerochaete carnosa and P. chrysosporium, to elucidate the genetic basis of the distinct wood types they colonize.</title>
        <authorList>
            <person name="Suzuki H."/>
            <person name="MacDonald J."/>
            <person name="Syed K."/>
            <person name="Salamov A."/>
            <person name="Hori C."/>
            <person name="Aerts A."/>
            <person name="Henrissat B."/>
            <person name="Wiebenga A."/>
            <person name="vanKuyk P.A."/>
            <person name="Barry K."/>
            <person name="Lindquist E."/>
            <person name="LaButti K."/>
            <person name="Lapidus A."/>
            <person name="Lucas S."/>
            <person name="Coutinho P."/>
            <person name="Gong Y."/>
            <person name="Samejima M."/>
            <person name="Mahadevan R."/>
            <person name="Abou-Zaid M."/>
            <person name="de Vries R.P."/>
            <person name="Igarashi K."/>
            <person name="Yadav J.S."/>
            <person name="Grigoriev I.V."/>
            <person name="Master E.R."/>
        </authorList>
    </citation>
    <scope>NUCLEOTIDE SEQUENCE [LARGE SCALE GENOMIC DNA]</scope>
    <source>
        <strain evidence="1 2">HHB-10118-sp</strain>
    </source>
</reference>
<dbReference type="GeneID" id="18913740"/>
<accession>K5XBD2</accession>